<feature type="compositionally biased region" description="Basic residues" evidence="10">
    <location>
        <begin position="413"/>
        <end position="426"/>
    </location>
</feature>
<feature type="compositionally biased region" description="Polar residues" evidence="10">
    <location>
        <begin position="284"/>
        <end position="298"/>
    </location>
</feature>
<dbReference type="Pfam" id="PF06831">
    <property type="entry name" value="H2TH"/>
    <property type="match status" value="1"/>
</dbReference>
<evidence type="ECO:0000256" key="4">
    <source>
        <dbReference type="ARBA" id="ARBA00022801"/>
    </source>
</evidence>
<evidence type="ECO:0000313" key="13">
    <source>
        <dbReference type="Proteomes" id="UP000698800"/>
    </source>
</evidence>
<keyword evidence="7" id="KW-0456">Lyase</keyword>
<sequence length="426" mass="47579">MPEIGEVAKLVHQLQKHLVGKTIASVRAIEDTIVYKDTTSELFKEAITGKKVVDAGQQGKYFWIVMSSPPHVIAHLGMTGWMTFSNQSAGWYKPKEEDNEWPPKHWKFLLSTAEDPKCEVAFTDPRRLGRIRLVDCQAGQIRNHSPLKENGPDPVIDREKLSKDWFIEKIKKKRVPVKSWLLDQANISGVGNWVGDEILYNAKIHPEQYTNSLSDTQLNQLLESILSVCSVCVGTLAEQERFPEEWLMKHRWSKGKKDKKLPNGRKIEFVKVGGRTSAFVPTVQKKTGPTTEEATGSTKRAIGTNDENGPPNSPFAKKDSKLTNKRTAAPKKKVPAPVNKGVGKGETGAEDDDDIDDIENNDKESSMTEEEPAKPVPKKRKTPTIDKGPKGNPEKKSKRVVMPNNTSNDKGSTRRRSTRIGRKGAS</sequence>
<feature type="domain" description="Formamidopyrimidine-DNA glycosylase catalytic" evidence="11">
    <location>
        <begin position="2"/>
        <end position="129"/>
    </location>
</feature>
<dbReference type="InterPro" id="IPR015886">
    <property type="entry name" value="H2TH_FPG"/>
</dbReference>
<keyword evidence="4" id="KW-0378">Hydrolase</keyword>
<name>A0A9P8I817_9PEZI</name>
<dbReference type="GO" id="GO:0016829">
    <property type="term" value="F:lyase activity"/>
    <property type="evidence" value="ECO:0007669"/>
    <property type="project" value="UniProtKB-KW"/>
</dbReference>
<dbReference type="GO" id="GO:0008270">
    <property type="term" value="F:zinc ion binding"/>
    <property type="evidence" value="ECO:0007669"/>
    <property type="project" value="InterPro"/>
</dbReference>
<dbReference type="SUPFAM" id="SSF46946">
    <property type="entry name" value="S13-like H2TH domain"/>
    <property type="match status" value="1"/>
</dbReference>
<dbReference type="PANTHER" id="PTHR22993:SF9">
    <property type="entry name" value="FORMAMIDOPYRIMIDINE-DNA GLYCOSYLASE"/>
    <property type="match status" value="1"/>
</dbReference>
<keyword evidence="9" id="KW-0326">Glycosidase</keyword>
<reference evidence="12" key="1">
    <citation type="submission" date="2021-03" db="EMBL/GenBank/DDBJ databases">
        <title>Comparative genomics and phylogenomic investigation of the class Geoglossomycetes provide insights into ecological specialization and systematics.</title>
        <authorList>
            <person name="Melie T."/>
            <person name="Pirro S."/>
            <person name="Miller A.N."/>
            <person name="Quandt A."/>
        </authorList>
    </citation>
    <scope>NUCLEOTIDE SEQUENCE</scope>
    <source>
        <strain evidence="12">GBOQ0MN5Z8</strain>
    </source>
</reference>
<dbReference type="OrthoDB" id="444592at2759"/>
<dbReference type="FunFam" id="1.10.8.50:FF:000009">
    <property type="entry name" value="Formamidopyrimidine-DNA glycosylase"/>
    <property type="match status" value="1"/>
</dbReference>
<evidence type="ECO:0000256" key="5">
    <source>
        <dbReference type="ARBA" id="ARBA00023125"/>
    </source>
</evidence>
<dbReference type="GO" id="GO:0003906">
    <property type="term" value="F:DNA-(apurinic or apyrimidinic site) endonuclease activity"/>
    <property type="evidence" value="ECO:0007669"/>
    <property type="project" value="InterPro"/>
</dbReference>
<dbReference type="GO" id="GO:0008534">
    <property type="term" value="F:oxidized purine nucleobase lesion DNA N-glycosylase activity"/>
    <property type="evidence" value="ECO:0007669"/>
    <property type="project" value="UniProtKB-EC"/>
</dbReference>
<gene>
    <name evidence="12" type="ORF">FGG08_000885</name>
</gene>
<keyword evidence="3" id="KW-0227">DNA damage</keyword>
<evidence type="ECO:0000256" key="9">
    <source>
        <dbReference type="ARBA" id="ARBA00023295"/>
    </source>
</evidence>
<dbReference type="SMART" id="SM01232">
    <property type="entry name" value="H2TH"/>
    <property type="match status" value="1"/>
</dbReference>
<comment type="caution">
    <text evidence="12">The sequence shown here is derived from an EMBL/GenBank/DDBJ whole genome shotgun (WGS) entry which is preliminary data.</text>
</comment>
<proteinExistence type="inferred from homology"/>
<dbReference type="Gene3D" id="3.20.190.10">
    <property type="entry name" value="MutM-like, N-terminal"/>
    <property type="match status" value="1"/>
</dbReference>
<dbReference type="Pfam" id="PF01149">
    <property type="entry name" value="Fapy_DNA_glyco"/>
    <property type="match status" value="1"/>
</dbReference>
<organism evidence="12 13">
    <name type="scientific">Glutinoglossum americanum</name>
    <dbReference type="NCBI Taxonomy" id="1670608"/>
    <lineage>
        <taxon>Eukaryota</taxon>
        <taxon>Fungi</taxon>
        <taxon>Dikarya</taxon>
        <taxon>Ascomycota</taxon>
        <taxon>Pezizomycotina</taxon>
        <taxon>Geoglossomycetes</taxon>
        <taxon>Geoglossales</taxon>
        <taxon>Geoglossaceae</taxon>
        <taxon>Glutinoglossum</taxon>
    </lineage>
</organism>
<feature type="region of interest" description="Disordered" evidence="10">
    <location>
        <begin position="280"/>
        <end position="426"/>
    </location>
</feature>
<dbReference type="Proteomes" id="UP000698800">
    <property type="component" value="Unassembled WGS sequence"/>
</dbReference>
<evidence type="ECO:0000256" key="1">
    <source>
        <dbReference type="ARBA" id="ARBA00001668"/>
    </source>
</evidence>
<dbReference type="Gene3D" id="1.10.8.50">
    <property type="match status" value="1"/>
</dbReference>
<dbReference type="InterPro" id="IPR010979">
    <property type="entry name" value="Ribosomal_uS13-like_H2TH"/>
</dbReference>
<keyword evidence="13" id="KW-1185">Reference proteome</keyword>
<dbReference type="SUPFAM" id="SSF81624">
    <property type="entry name" value="N-terminal domain of MutM-like DNA repair proteins"/>
    <property type="match status" value="1"/>
</dbReference>
<dbReference type="AlphaFoldDB" id="A0A9P8I817"/>
<comment type="catalytic activity">
    <reaction evidence="1">
        <text>Hydrolysis of DNA containing ring-opened 7-methylguanine residues, releasing 2,6-diamino-4-hydroxy-5-(N-methyl)formamidopyrimidine.</text>
        <dbReference type="EC" id="3.2.2.23"/>
    </reaction>
</comment>
<evidence type="ECO:0000256" key="6">
    <source>
        <dbReference type="ARBA" id="ARBA00023204"/>
    </source>
</evidence>
<dbReference type="GO" id="GO:0006284">
    <property type="term" value="P:base-excision repair"/>
    <property type="evidence" value="ECO:0007669"/>
    <property type="project" value="InterPro"/>
</dbReference>
<dbReference type="PANTHER" id="PTHR22993">
    <property type="entry name" value="FORMAMIDOPYRIMIDINE-DNA GLYCOSYLASE"/>
    <property type="match status" value="1"/>
</dbReference>
<dbReference type="InterPro" id="IPR035937">
    <property type="entry name" value="FPG_N"/>
</dbReference>
<accession>A0A9P8I817</accession>
<evidence type="ECO:0000259" key="11">
    <source>
        <dbReference type="PROSITE" id="PS51068"/>
    </source>
</evidence>
<feature type="compositionally biased region" description="Basic and acidic residues" evidence="10">
    <location>
        <begin position="383"/>
        <end position="395"/>
    </location>
</feature>
<dbReference type="PROSITE" id="PS51068">
    <property type="entry name" value="FPG_CAT"/>
    <property type="match status" value="1"/>
</dbReference>
<dbReference type="EMBL" id="JAGHQL010000011">
    <property type="protein sequence ID" value="KAH0544959.1"/>
    <property type="molecule type" value="Genomic_DNA"/>
</dbReference>
<evidence type="ECO:0000256" key="8">
    <source>
        <dbReference type="ARBA" id="ARBA00023268"/>
    </source>
</evidence>
<feature type="compositionally biased region" description="Acidic residues" evidence="10">
    <location>
        <begin position="348"/>
        <end position="359"/>
    </location>
</feature>
<dbReference type="GO" id="GO:0005634">
    <property type="term" value="C:nucleus"/>
    <property type="evidence" value="ECO:0007669"/>
    <property type="project" value="TreeGrafter"/>
</dbReference>
<keyword evidence="8" id="KW-0511">Multifunctional enzyme</keyword>
<evidence type="ECO:0000256" key="3">
    <source>
        <dbReference type="ARBA" id="ARBA00022763"/>
    </source>
</evidence>
<protein>
    <recommendedName>
        <fullName evidence="11">Formamidopyrimidine-DNA glycosylase catalytic domain-containing protein</fullName>
    </recommendedName>
</protein>
<evidence type="ECO:0000256" key="7">
    <source>
        <dbReference type="ARBA" id="ARBA00023239"/>
    </source>
</evidence>
<dbReference type="CDD" id="cd08972">
    <property type="entry name" value="PF_Nei_N"/>
    <property type="match status" value="1"/>
</dbReference>
<keyword evidence="6" id="KW-0234">DNA repair</keyword>
<evidence type="ECO:0000256" key="10">
    <source>
        <dbReference type="SAM" id="MobiDB-lite"/>
    </source>
</evidence>
<comment type="similarity">
    <text evidence="2">Belongs to the FPG family.</text>
</comment>
<dbReference type="GO" id="GO:0003684">
    <property type="term" value="F:damaged DNA binding"/>
    <property type="evidence" value="ECO:0007669"/>
    <property type="project" value="InterPro"/>
</dbReference>
<evidence type="ECO:0000313" key="12">
    <source>
        <dbReference type="EMBL" id="KAH0544959.1"/>
    </source>
</evidence>
<evidence type="ECO:0000256" key="2">
    <source>
        <dbReference type="ARBA" id="ARBA00009409"/>
    </source>
</evidence>
<dbReference type="SMART" id="SM00898">
    <property type="entry name" value="Fapy_DNA_glyco"/>
    <property type="match status" value="1"/>
</dbReference>
<dbReference type="InterPro" id="IPR012319">
    <property type="entry name" value="FPG_cat"/>
</dbReference>
<keyword evidence="5" id="KW-0238">DNA-binding</keyword>